<evidence type="ECO:0000256" key="1">
    <source>
        <dbReference type="SAM" id="MobiDB-lite"/>
    </source>
</evidence>
<sequence>MYGPRPPPTATLKLGAEMITRFAGKEWLAERIDATRLVEFLVTNIVGEEREVANKLSNHSIHQGGSRRIRQGIPDAQQQRGDYNDDSRGVEEANKGDGMRPRLAHHLQPRIPTHIIFNFNQNLNFALN</sequence>
<dbReference type="AlphaFoldDB" id="A0A0E0B8B0"/>
<reference evidence="2" key="2">
    <citation type="submission" date="2018-05" db="EMBL/GenBank/DDBJ databases">
        <title>OgluRS3 (Oryza glumaepatula Reference Sequence Version 3).</title>
        <authorList>
            <person name="Zhang J."/>
            <person name="Kudrna D."/>
            <person name="Lee S."/>
            <person name="Talag J."/>
            <person name="Welchert J."/>
            <person name="Wing R.A."/>
        </authorList>
    </citation>
    <scope>NUCLEOTIDE SEQUENCE [LARGE SCALE GENOMIC DNA]</scope>
</reference>
<feature type="compositionally biased region" description="Basic and acidic residues" evidence="1">
    <location>
        <begin position="82"/>
        <end position="100"/>
    </location>
</feature>
<reference evidence="2" key="1">
    <citation type="submission" date="2015-04" db="UniProtKB">
        <authorList>
            <consortium name="EnsemblPlants"/>
        </authorList>
    </citation>
    <scope>IDENTIFICATION</scope>
</reference>
<feature type="region of interest" description="Disordered" evidence="1">
    <location>
        <begin position="57"/>
        <end position="100"/>
    </location>
</feature>
<keyword evidence="3" id="KW-1185">Reference proteome</keyword>
<evidence type="ECO:0000313" key="3">
    <source>
        <dbReference type="Proteomes" id="UP000026961"/>
    </source>
</evidence>
<evidence type="ECO:0000313" key="2">
    <source>
        <dbReference type="EnsemblPlants" id="OGLUM10G03620.1"/>
    </source>
</evidence>
<dbReference type="Proteomes" id="UP000026961">
    <property type="component" value="Chromosome 10"/>
</dbReference>
<dbReference type="Gramene" id="OGLUM10G03620.1">
    <property type="protein sequence ID" value="OGLUM10G03620.1"/>
    <property type="gene ID" value="OGLUM10G03620"/>
</dbReference>
<name>A0A0E0B8B0_9ORYZ</name>
<dbReference type="EnsemblPlants" id="OGLUM10G03620.1">
    <property type="protein sequence ID" value="OGLUM10G03620.1"/>
    <property type="gene ID" value="OGLUM10G03620"/>
</dbReference>
<accession>A0A0E0B8B0</accession>
<proteinExistence type="predicted"/>
<protein>
    <submittedName>
        <fullName evidence="2">Uncharacterized protein</fullName>
    </submittedName>
</protein>
<organism evidence="2">
    <name type="scientific">Oryza glumipatula</name>
    <dbReference type="NCBI Taxonomy" id="40148"/>
    <lineage>
        <taxon>Eukaryota</taxon>
        <taxon>Viridiplantae</taxon>
        <taxon>Streptophyta</taxon>
        <taxon>Embryophyta</taxon>
        <taxon>Tracheophyta</taxon>
        <taxon>Spermatophyta</taxon>
        <taxon>Magnoliopsida</taxon>
        <taxon>Liliopsida</taxon>
        <taxon>Poales</taxon>
        <taxon>Poaceae</taxon>
        <taxon>BOP clade</taxon>
        <taxon>Oryzoideae</taxon>
        <taxon>Oryzeae</taxon>
        <taxon>Oryzinae</taxon>
        <taxon>Oryza</taxon>
    </lineage>
</organism>
<dbReference type="HOGENOM" id="CLU_1963017_0_0_1"/>